<sequence>MKRTPLTIRSRVASVLALLALVMATLASTAVAPAPAVAAAGLTVVEEERLSERLHEITVYSPALGRETTMRVLLPRGYDSRSPEVSYPVLYLLHGGIDTYVSWTDKADTEAFTDGMDVVVVMPDAGQAGFYSDHYNHGLPGGTKWHSYHIEELIPWVERTYDVRAERNGRMLAGLSMGGFGSFSYAARHPDLFVSTAAYSPWVDTNFLDPVGIDLGFLDREMLYATWGVRATEEVRWRGHNPWDLAENLGTVDTWLITGNGRDENGNVVDVVEYGVHAMAVSVHERMTELGVDHHWEDYGPGGHTWEMWERDLHQTLPQQLAHANANPPTPEAFSHTTIDRSYDIFDYRVSMDRVALEFSRLQVHGPTSFAVEGSGTAYVTTAPVLEPGTPYDVTVDGNVVTRRRSDSSGRLNLAIDLGAPHLLQQHTAAADLVGRGLRRAEVSLQPVSHLL</sequence>
<evidence type="ECO:0000313" key="3">
    <source>
        <dbReference type="Proteomes" id="UP000264006"/>
    </source>
</evidence>
<dbReference type="KEGG" id="euz:DVS28_a1952"/>
<reference evidence="2 3" key="1">
    <citation type="submission" date="2018-09" db="EMBL/GenBank/DDBJ databases">
        <title>Complete genome sequence of Euzebya sp. DY32-46 isolated from seawater of Pacific Ocean.</title>
        <authorList>
            <person name="Xu L."/>
            <person name="Wu Y.-H."/>
            <person name="Xu X.-W."/>
        </authorList>
    </citation>
    <scope>NUCLEOTIDE SEQUENCE [LARGE SCALE GENOMIC DNA]</scope>
    <source>
        <strain evidence="2 3">DY32-46</strain>
    </source>
</reference>
<protein>
    <submittedName>
        <fullName evidence="2">Putative secreted protein</fullName>
    </submittedName>
</protein>
<evidence type="ECO:0000256" key="1">
    <source>
        <dbReference type="SAM" id="SignalP"/>
    </source>
</evidence>
<dbReference type="PANTHER" id="PTHR48098:SF1">
    <property type="entry name" value="DIACYLGLYCEROL ACYLTRANSFERASE_MYCOLYLTRANSFERASE AG85A"/>
    <property type="match status" value="1"/>
</dbReference>
<feature type="signal peptide" evidence="1">
    <location>
        <begin position="1"/>
        <end position="32"/>
    </location>
</feature>
<dbReference type="RefSeq" id="WP_164710287.1">
    <property type="nucleotide sequence ID" value="NZ_CP031165.1"/>
</dbReference>
<dbReference type="AlphaFoldDB" id="A0A346XWP0"/>
<dbReference type="PANTHER" id="PTHR48098">
    <property type="entry name" value="ENTEROCHELIN ESTERASE-RELATED"/>
    <property type="match status" value="1"/>
</dbReference>
<accession>A0A346XWP0</accession>
<keyword evidence="3" id="KW-1185">Reference proteome</keyword>
<dbReference type="Pfam" id="PF00756">
    <property type="entry name" value="Esterase"/>
    <property type="match status" value="1"/>
</dbReference>
<dbReference type="Proteomes" id="UP000264006">
    <property type="component" value="Chromosome"/>
</dbReference>
<keyword evidence="1" id="KW-0732">Signal</keyword>
<organism evidence="2 3">
    <name type="scientific">Euzebya pacifica</name>
    <dbReference type="NCBI Taxonomy" id="1608957"/>
    <lineage>
        <taxon>Bacteria</taxon>
        <taxon>Bacillati</taxon>
        <taxon>Actinomycetota</taxon>
        <taxon>Nitriliruptoria</taxon>
        <taxon>Euzebyales</taxon>
    </lineage>
</organism>
<evidence type="ECO:0000313" key="2">
    <source>
        <dbReference type="EMBL" id="AXV06637.1"/>
    </source>
</evidence>
<dbReference type="InterPro" id="IPR050583">
    <property type="entry name" value="Mycobacterial_A85_antigen"/>
</dbReference>
<feature type="chain" id="PRO_5038817842" evidence="1">
    <location>
        <begin position="33"/>
        <end position="452"/>
    </location>
</feature>
<dbReference type="InterPro" id="IPR029058">
    <property type="entry name" value="AB_hydrolase_fold"/>
</dbReference>
<dbReference type="InterPro" id="IPR000801">
    <property type="entry name" value="Esterase-like"/>
</dbReference>
<dbReference type="SUPFAM" id="SSF53474">
    <property type="entry name" value="alpha/beta-Hydrolases"/>
    <property type="match status" value="1"/>
</dbReference>
<name>A0A346XWP0_9ACTN</name>
<dbReference type="Gene3D" id="3.40.50.1820">
    <property type="entry name" value="alpha/beta hydrolase"/>
    <property type="match status" value="1"/>
</dbReference>
<dbReference type="GO" id="GO:0016747">
    <property type="term" value="F:acyltransferase activity, transferring groups other than amino-acyl groups"/>
    <property type="evidence" value="ECO:0007669"/>
    <property type="project" value="TreeGrafter"/>
</dbReference>
<dbReference type="EMBL" id="CP031165">
    <property type="protein sequence ID" value="AXV06637.1"/>
    <property type="molecule type" value="Genomic_DNA"/>
</dbReference>
<gene>
    <name evidence="2" type="ORF">DVS28_a1952</name>
</gene>
<proteinExistence type="predicted"/>